<keyword evidence="3" id="KW-1185">Reference proteome</keyword>
<feature type="domain" description="FAD-binding" evidence="1">
    <location>
        <begin position="2"/>
        <end position="163"/>
    </location>
</feature>
<dbReference type="NCBIfam" id="TIGR02032">
    <property type="entry name" value="GG-red-SF"/>
    <property type="match status" value="1"/>
</dbReference>
<dbReference type="Pfam" id="PF01494">
    <property type="entry name" value="FAD_binding_3"/>
    <property type="match status" value="1"/>
</dbReference>
<dbReference type="Gene3D" id="3.50.50.60">
    <property type="entry name" value="FAD/NAD(P)-binding domain"/>
    <property type="match status" value="1"/>
</dbReference>
<gene>
    <name evidence="2" type="primary">bchP</name>
    <name evidence="2" type="ORF">HSR6_1659</name>
</gene>
<dbReference type="InterPro" id="IPR050407">
    <property type="entry name" value="Geranylgeranyl_reductase"/>
</dbReference>
<accession>A0A1J1AD60</accession>
<dbReference type="InterPro" id="IPR011777">
    <property type="entry name" value="Geranylgeranyl_Rdtase_fam"/>
</dbReference>
<dbReference type="Proteomes" id="UP000186165">
    <property type="component" value="Chromosome"/>
</dbReference>
<dbReference type="GO" id="GO:0071949">
    <property type="term" value="F:FAD binding"/>
    <property type="evidence" value="ECO:0007669"/>
    <property type="project" value="InterPro"/>
</dbReference>
<proteinExistence type="predicted"/>
<dbReference type="GeneID" id="30418187"/>
<dbReference type="GO" id="GO:0016628">
    <property type="term" value="F:oxidoreductase activity, acting on the CH-CH group of donors, NAD or NADP as acceptor"/>
    <property type="evidence" value="ECO:0007669"/>
    <property type="project" value="InterPro"/>
</dbReference>
<dbReference type="SUPFAM" id="SSF51905">
    <property type="entry name" value="FAD/NAD(P)-binding domain"/>
    <property type="match status" value="1"/>
</dbReference>
<dbReference type="RefSeq" id="WP_071933323.1">
    <property type="nucleotide sequence ID" value="NZ_CP016804.1"/>
</dbReference>
<dbReference type="InterPro" id="IPR002938">
    <property type="entry name" value="FAD-bd"/>
</dbReference>
<organism evidence="2 3">
    <name type="scientific">Halodesulfurarchaeum formicicum</name>
    <dbReference type="NCBI Taxonomy" id="1873524"/>
    <lineage>
        <taxon>Archaea</taxon>
        <taxon>Methanobacteriati</taxon>
        <taxon>Methanobacteriota</taxon>
        <taxon>Stenosarchaea group</taxon>
        <taxon>Halobacteria</taxon>
        <taxon>Halobacteriales</taxon>
        <taxon>Halobacteriaceae</taxon>
        <taxon>Halodesulfurarchaeum</taxon>
    </lineage>
</organism>
<dbReference type="PRINTS" id="PR00420">
    <property type="entry name" value="RNGMNOXGNASE"/>
</dbReference>
<dbReference type="KEGG" id="hhsr:HSR6_1659"/>
<evidence type="ECO:0000313" key="3">
    <source>
        <dbReference type="Proteomes" id="UP000186165"/>
    </source>
</evidence>
<dbReference type="OrthoDB" id="46008at2157"/>
<dbReference type="PANTHER" id="PTHR42685">
    <property type="entry name" value="GERANYLGERANYL DIPHOSPHATE REDUCTASE"/>
    <property type="match status" value="1"/>
</dbReference>
<evidence type="ECO:0000259" key="1">
    <source>
        <dbReference type="Pfam" id="PF01494"/>
    </source>
</evidence>
<dbReference type="EMBL" id="CP016804">
    <property type="protein sequence ID" value="APE96098.1"/>
    <property type="molecule type" value="Genomic_DNA"/>
</dbReference>
<dbReference type="PANTHER" id="PTHR42685:SF21">
    <property type="entry name" value="DEHYDROGENASE (FLAVOPROTEIN)-LIKE PROTEIN"/>
    <property type="match status" value="1"/>
</dbReference>
<dbReference type="AlphaFoldDB" id="A0A1J1AD60"/>
<dbReference type="InterPro" id="IPR036188">
    <property type="entry name" value="FAD/NAD-bd_sf"/>
</dbReference>
<evidence type="ECO:0000313" key="2">
    <source>
        <dbReference type="EMBL" id="APE96098.1"/>
    </source>
</evidence>
<name>A0A1J1AD60_9EURY</name>
<reference evidence="3" key="1">
    <citation type="submission" date="2016-08" db="EMBL/GenBank/DDBJ databases">
        <title>Discovery of first anaerobic lithoheterotrophic haloarchae widely represented in hypersaline habitats.</title>
        <authorList>
            <person name="Sorokin D.Y."/>
            <person name="Kublanov I.V."/>
            <person name="Roman P."/>
            <person name="Sinninghe Damste J.S."/>
            <person name="Golyshin P.N."/>
            <person name="Rojo D."/>
            <person name="Ciordia S."/>
            <person name="Mena Md.C."/>
            <person name="Ferrer M."/>
            <person name="Smedile F."/>
            <person name="Messina E."/>
            <person name="La Cono V."/>
            <person name="Yakimov M.M."/>
        </authorList>
    </citation>
    <scope>NUCLEOTIDE SEQUENCE [LARGE SCALE GENOMIC DNA]</scope>
    <source>
        <strain evidence="3">HSR6</strain>
    </source>
</reference>
<protein>
    <submittedName>
        <fullName evidence="2">Geranylgeranyl reductase</fullName>
    </submittedName>
</protein>
<sequence>MIDVAVVGLGPAGAHYARRAAQQGQSVVAFERGSVGEPLACSGHVSRDLWEFLPDAAPDRLRQHEIRGARFHVAPEDDGYLFYRDEPISNAIDRVDLDRLLVELAAEAGAEIRTNHLVTAVEEGPESVSLTVRGPDGVERVEAAMVVGADGPQSTVRRELGLPEPERFLVGTLRHVPEPDHADHVDVYLTVPGFFAWRIPRGDAGVEYGLAGPPGYDVVDHLDNRLAGHGVPDGERFGGHIPIGPPERVHTDRAILLGDAAGQTKPFTGGGILYGLRAAEIAARKLDPSALDTTAYERAWRAELGTEIRLGRWLRRAYSLPDPLARLGLSTLAGEIDVHMDEPSSLFSKDALTTLFRG</sequence>